<comment type="cofactor">
    <cofactor evidence="1">
        <name>Mg(2+)</name>
        <dbReference type="ChEBI" id="CHEBI:18420"/>
    </cofactor>
</comment>
<keyword evidence="3" id="KW-0460">Magnesium</keyword>
<dbReference type="PANTHER" id="PTHR31225:SF9">
    <property type="entry name" value="TERPENE SYNTHASE 10"/>
    <property type="match status" value="1"/>
</dbReference>
<evidence type="ECO:0000256" key="2">
    <source>
        <dbReference type="ARBA" id="ARBA00022723"/>
    </source>
</evidence>
<evidence type="ECO:0000256" key="3">
    <source>
        <dbReference type="ARBA" id="ARBA00022842"/>
    </source>
</evidence>
<evidence type="ECO:0000256" key="1">
    <source>
        <dbReference type="ARBA" id="ARBA00001946"/>
    </source>
</evidence>
<dbReference type="EMBL" id="CM018039">
    <property type="protein sequence ID" value="KAA8536400.1"/>
    <property type="molecule type" value="Genomic_DNA"/>
</dbReference>
<evidence type="ECO:0000259" key="4">
    <source>
        <dbReference type="Pfam" id="PF01397"/>
    </source>
</evidence>
<dbReference type="OrthoDB" id="1936865at2759"/>
<accession>A0A5J5B1I1</accession>
<dbReference type="SUPFAM" id="SSF48239">
    <property type="entry name" value="Terpenoid cyclases/Protein prenyltransferases"/>
    <property type="match status" value="1"/>
</dbReference>
<name>A0A5J5B1I1_9ASTE</name>
<dbReference type="PANTHER" id="PTHR31225">
    <property type="entry name" value="OS04G0344100 PROTEIN-RELATED"/>
    <property type="match status" value="1"/>
</dbReference>
<dbReference type="Gene3D" id="1.50.10.130">
    <property type="entry name" value="Terpene synthase, N-terminal domain"/>
    <property type="match status" value="1"/>
</dbReference>
<feature type="domain" description="Terpene synthase N-terminal" evidence="4">
    <location>
        <begin position="73"/>
        <end position="249"/>
    </location>
</feature>
<organism evidence="6 7">
    <name type="scientific">Nyssa sinensis</name>
    <dbReference type="NCBI Taxonomy" id="561372"/>
    <lineage>
        <taxon>Eukaryota</taxon>
        <taxon>Viridiplantae</taxon>
        <taxon>Streptophyta</taxon>
        <taxon>Embryophyta</taxon>
        <taxon>Tracheophyta</taxon>
        <taxon>Spermatophyta</taxon>
        <taxon>Magnoliopsida</taxon>
        <taxon>eudicotyledons</taxon>
        <taxon>Gunneridae</taxon>
        <taxon>Pentapetalae</taxon>
        <taxon>asterids</taxon>
        <taxon>Cornales</taxon>
        <taxon>Nyssaceae</taxon>
        <taxon>Nyssa</taxon>
    </lineage>
</organism>
<keyword evidence="2" id="KW-0479">Metal-binding</keyword>
<dbReference type="InterPro" id="IPR050148">
    <property type="entry name" value="Terpene_synthase-like"/>
</dbReference>
<dbReference type="InterPro" id="IPR005630">
    <property type="entry name" value="Terpene_synthase_metal-bd"/>
</dbReference>
<dbReference type="GO" id="GO:0000287">
    <property type="term" value="F:magnesium ion binding"/>
    <property type="evidence" value="ECO:0007669"/>
    <property type="project" value="InterPro"/>
</dbReference>
<evidence type="ECO:0000313" key="6">
    <source>
        <dbReference type="EMBL" id="KAA8536400.1"/>
    </source>
</evidence>
<dbReference type="InterPro" id="IPR044814">
    <property type="entry name" value="Terpene_cyclase_plant_C1"/>
</dbReference>
<dbReference type="FunFam" id="1.50.10.130:FF:000001">
    <property type="entry name" value="Isoprene synthase, chloroplastic"/>
    <property type="match status" value="1"/>
</dbReference>
<keyword evidence="7" id="KW-1185">Reference proteome</keyword>
<evidence type="ECO:0000259" key="5">
    <source>
        <dbReference type="Pfam" id="PF03936"/>
    </source>
</evidence>
<gene>
    <name evidence="6" type="ORF">F0562_028878</name>
</gene>
<dbReference type="GO" id="GO:0016102">
    <property type="term" value="P:diterpenoid biosynthetic process"/>
    <property type="evidence" value="ECO:0007669"/>
    <property type="project" value="InterPro"/>
</dbReference>
<reference evidence="6 7" key="1">
    <citation type="submission" date="2019-09" db="EMBL/GenBank/DDBJ databases">
        <title>A chromosome-level genome assembly of the Chinese tupelo Nyssa sinensis.</title>
        <authorList>
            <person name="Yang X."/>
            <person name="Kang M."/>
            <person name="Yang Y."/>
            <person name="Xiong H."/>
            <person name="Wang M."/>
            <person name="Zhang Z."/>
            <person name="Wang Z."/>
            <person name="Wu H."/>
            <person name="Ma T."/>
            <person name="Liu J."/>
            <person name="Xi Z."/>
        </authorList>
    </citation>
    <scope>NUCLEOTIDE SEQUENCE [LARGE SCALE GENOMIC DNA]</scope>
    <source>
        <strain evidence="6">J267</strain>
        <tissue evidence="6">Leaf</tissue>
    </source>
</reference>
<dbReference type="AlphaFoldDB" id="A0A5J5B1I1"/>
<dbReference type="InterPro" id="IPR001906">
    <property type="entry name" value="Terpene_synth_N"/>
</dbReference>
<dbReference type="SFLD" id="SFLDG01014">
    <property type="entry name" value="Terpene_Cyclase_Like_1_N-term"/>
    <property type="match status" value="1"/>
</dbReference>
<dbReference type="CDD" id="cd00684">
    <property type="entry name" value="Terpene_cyclase_plant_C1"/>
    <property type="match status" value="1"/>
</dbReference>
<dbReference type="Proteomes" id="UP000325577">
    <property type="component" value="Linkage Group LG16"/>
</dbReference>
<dbReference type="SUPFAM" id="SSF48576">
    <property type="entry name" value="Terpenoid synthases"/>
    <property type="match status" value="1"/>
</dbReference>
<dbReference type="Pfam" id="PF01397">
    <property type="entry name" value="Terpene_synth"/>
    <property type="match status" value="1"/>
</dbReference>
<proteinExistence type="predicted"/>
<dbReference type="GO" id="GO:0010333">
    <property type="term" value="F:terpene synthase activity"/>
    <property type="evidence" value="ECO:0007669"/>
    <property type="project" value="InterPro"/>
</dbReference>
<sequence length="519" mass="60864">MTTSSLRYPCNGHYQLGSLNWKNSSGLILDSFRDPVSRCLQVQPVVAHLPVPSSAVPWQPNLLGDQQTTNLPIWDYNYIQSLSSDYAGETYKRQLEKLKEQVKMMLDKLVEPLDQLELIDKLQRLGVSYHFEDEIKKILKSIYNNFKSHDSWKNEDLYATALQFRLLRQHGYDVSQEVFECFKDEYKGNFKASLCEDTKGMLYLYEASYMLINGENNLELAREFTTKHLKDNLEQNMDQNLAILIQHALELPLHWRMLRLEARWFIDVYERKPDMNPVLLEFAILDFNIVQITHQSDLKYIASWWKSTCLAEKLTFARDRLMECFLWTVGEIYEPQYGYCRRMSTKLVALITIIDDVYDVYGTWDELELFTDAVERWDINAMDQLPDYMKICFLALYNSINEMAYDALKQGSHIISYLKKTDELKRGDVPKSIQCYMHETGVSEKDAREHIRFLISETWKKMNEDRVAKSPFSETFIGIAMNIARMAQCMYQYGDGHGIQDRGTKERVLSLLIKPIRLV</sequence>
<dbReference type="InterPro" id="IPR008930">
    <property type="entry name" value="Terpenoid_cyclase/PrenylTrfase"/>
</dbReference>
<dbReference type="Pfam" id="PF03936">
    <property type="entry name" value="Terpene_synth_C"/>
    <property type="match status" value="2"/>
</dbReference>
<feature type="domain" description="Terpene synthase metal-binding" evidence="5">
    <location>
        <begin position="307"/>
        <end position="420"/>
    </location>
</feature>
<evidence type="ECO:0000313" key="7">
    <source>
        <dbReference type="Proteomes" id="UP000325577"/>
    </source>
</evidence>
<dbReference type="InterPro" id="IPR008949">
    <property type="entry name" value="Isoprenoid_synthase_dom_sf"/>
</dbReference>
<feature type="domain" description="Terpene synthase metal-binding" evidence="5">
    <location>
        <begin position="422"/>
        <end position="461"/>
    </location>
</feature>
<dbReference type="Gene3D" id="1.10.600.10">
    <property type="entry name" value="Farnesyl Diphosphate Synthase"/>
    <property type="match status" value="2"/>
</dbReference>
<protein>
    <submittedName>
        <fullName evidence="6">Uncharacterized protein</fullName>
    </submittedName>
</protein>
<dbReference type="InterPro" id="IPR036965">
    <property type="entry name" value="Terpene_synth_N_sf"/>
</dbReference>